<evidence type="ECO:0000313" key="8">
    <source>
        <dbReference type="EMBL" id="SDI03325.1"/>
    </source>
</evidence>
<feature type="transmembrane region" description="Helical" evidence="6">
    <location>
        <begin position="466"/>
        <end position="486"/>
    </location>
</feature>
<dbReference type="InterPro" id="IPR007816">
    <property type="entry name" value="ResB-like_domain"/>
</dbReference>
<dbReference type="GO" id="GO:0016020">
    <property type="term" value="C:membrane"/>
    <property type="evidence" value="ECO:0007669"/>
    <property type="project" value="UniProtKB-SubCell"/>
</dbReference>
<keyword evidence="4 6" id="KW-1133">Transmembrane helix</keyword>
<gene>
    <name evidence="8" type="ORF">SAMN04487909_101307</name>
</gene>
<dbReference type="AlphaFoldDB" id="A0A1G8H9L9"/>
<dbReference type="GeneID" id="42308217"/>
<evidence type="ECO:0000256" key="6">
    <source>
        <dbReference type="SAM" id="Phobius"/>
    </source>
</evidence>
<evidence type="ECO:0000256" key="5">
    <source>
        <dbReference type="ARBA" id="ARBA00023136"/>
    </source>
</evidence>
<feature type="transmembrane region" description="Helical" evidence="6">
    <location>
        <begin position="68"/>
        <end position="86"/>
    </location>
</feature>
<evidence type="ECO:0000256" key="4">
    <source>
        <dbReference type="ARBA" id="ARBA00022989"/>
    </source>
</evidence>
<feature type="transmembrane region" description="Helical" evidence="6">
    <location>
        <begin position="125"/>
        <end position="147"/>
    </location>
</feature>
<evidence type="ECO:0000313" key="9">
    <source>
        <dbReference type="Proteomes" id="UP000182836"/>
    </source>
</evidence>
<protein>
    <submittedName>
        <fullName evidence="8">Cytochrome c biogenesis protein</fullName>
    </submittedName>
</protein>
<dbReference type="RefSeq" id="WP_235356704.1">
    <property type="nucleotide sequence ID" value="NZ_BJOA01000001.1"/>
</dbReference>
<name>A0A1G8H9L9_ANEMI</name>
<evidence type="ECO:0000256" key="2">
    <source>
        <dbReference type="ARBA" id="ARBA00022692"/>
    </source>
</evidence>
<reference evidence="8 9" key="1">
    <citation type="submission" date="2016-10" db="EMBL/GenBank/DDBJ databases">
        <authorList>
            <person name="de Groot N.N."/>
        </authorList>
    </citation>
    <scope>NUCLEOTIDE SEQUENCE [LARGE SCALE GENOMIC DNA]</scope>
    <source>
        <strain evidence="8 9">DSM 2895</strain>
    </source>
</reference>
<evidence type="ECO:0000256" key="1">
    <source>
        <dbReference type="ARBA" id="ARBA00004141"/>
    </source>
</evidence>
<keyword evidence="5 6" id="KW-0472">Membrane</keyword>
<comment type="subcellular location">
    <subcellularLocation>
        <location evidence="1">Membrane</location>
        <topology evidence="1">Multi-pass membrane protein</topology>
    </subcellularLocation>
</comment>
<dbReference type="EMBL" id="FNED01000001">
    <property type="protein sequence ID" value="SDI03325.1"/>
    <property type="molecule type" value="Genomic_DNA"/>
</dbReference>
<accession>A0A1G8H9L9</accession>
<feature type="domain" description="ResB-like" evidence="7">
    <location>
        <begin position="66"/>
        <end position="517"/>
    </location>
</feature>
<keyword evidence="2 6" id="KW-0812">Transmembrane</keyword>
<dbReference type="Pfam" id="PF05140">
    <property type="entry name" value="ResB"/>
    <property type="match status" value="1"/>
</dbReference>
<dbReference type="PANTHER" id="PTHR31566:SF0">
    <property type="entry name" value="CYTOCHROME C BIOGENESIS PROTEIN CCS1, CHLOROPLASTIC"/>
    <property type="match status" value="1"/>
</dbReference>
<dbReference type="Proteomes" id="UP000182836">
    <property type="component" value="Unassembled WGS sequence"/>
</dbReference>
<organism evidence="8 9">
    <name type="scientific">Aneurinibacillus migulanus</name>
    <name type="common">Bacillus migulanus</name>
    <dbReference type="NCBI Taxonomy" id="47500"/>
    <lineage>
        <taxon>Bacteria</taxon>
        <taxon>Bacillati</taxon>
        <taxon>Bacillota</taxon>
        <taxon>Bacilli</taxon>
        <taxon>Bacillales</taxon>
        <taxon>Paenibacillaceae</taxon>
        <taxon>Aneurinibacillus group</taxon>
        <taxon>Aneurinibacillus</taxon>
    </lineage>
</organism>
<evidence type="ECO:0000256" key="3">
    <source>
        <dbReference type="ARBA" id="ARBA00022748"/>
    </source>
</evidence>
<feature type="transmembrane region" description="Helical" evidence="6">
    <location>
        <begin position="219"/>
        <end position="242"/>
    </location>
</feature>
<sequence length="540" mass="61378">MLDNVKCECGHANPVGTTLCESCGAPLADGTAANQKLDMRYEGAARRSQVYQKTIVDRVWNFFSSVRNAVIMIVLTLIASAIGTIFPQERYIPVPKPAEQYYPEAYGTLGLIYYKLGFHNLYSSWWFIALMLGIGISLVICSLDRVVPLYRALKKQRVKRDKKFLQIQKVSTELDASDKDAEQLAVSLEEALKKKRYHVRREQNALLGEKGRFSRWGPYINHIGLIIFLVGCLMRLIPGFYLDQYVWVREGQTVPVPETNYYVKNVQFVKEYYQDDEFPEKLDLDGVVVKEYKTKAILYENENADIPGSEPKLKQVTQHDIQVNHPLKYEGLLLYQSGEQENQLQALNLNLMDTATKQPLGSVKLDLLSPPKEVKASNDVTVQVLQYFPDFALDENKQPITKSTEPNNPAFIVNTVSPKTPNGEKQWIFLGNTLTADGKEPTITYTFTKPDLVDMTGLMVRKDNSIPVIFFGAAISMIGLVMGFYWQHRRIWFQIEGDRLLVAAHTNKNWFGVKNEVVKILEANGYHISAAQLEKEAKQS</sequence>
<dbReference type="GO" id="GO:0017004">
    <property type="term" value="P:cytochrome complex assembly"/>
    <property type="evidence" value="ECO:0007669"/>
    <property type="project" value="UniProtKB-KW"/>
</dbReference>
<dbReference type="PANTHER" id="PTHR31566">
    <property type="entry name" value="CYTOCHROME C BIOGENESIS PROTEIN CCS1, CHLOROPLASTIC"/>
    <property type="match status" value="1"/>
</dbReference>
<evidence type="ECO:0000259" key="7">
    <source>
        <dbReference type="Pfam" id="PF05140"/>
    </source>
</evidence>
<keyword evidence="3" id="KW-0201">Cytochrome c-type biogenesis</keyword>
<proteinExistence type="predicted"/>
<dbReference type="InterPro" id="IPR023494">
    <property type="entry name" value="Cyt_c_bgen_Ccs1/CcsB/ResB"/>
</dbReference>